<reference evidence="4" key="1">
    <citation type="submission" date="2022-11" db="UniProtKB">
        <authorList>
            <consortium name="WormBaseParasite"/>
        </authorList>
    </citation>
    <scope>IDENTIFICATION</scope>
</reference>
<keyword evidence="1" id="KW-1133">Transmembrane helix</keyword>
<evidence type="ECO:0000256" key="1">
    <source>
        <dbReference type="SAM" id="Phobius"/>
    </source>
</evidence>
<proteinExistence type="predicted"/>
<feature type="chain" id="PRO_5036802341" evidence="2">
    <location>
        <begin position="20"/>
        <end position="245"/>
    </location>
</feature>
<evidence type="ECO:0000256" key="2">
    <source>
        <dbReference type="SAM" id="SignalP"/>
    </source>
</evidence>
<feature type="transmembrane region" description="Helical" evidence="1">
    <location>
        <begin position="160"/>
        <end position="185"/>
    </location>
</feature>
<organism evidence="3 4">
    <name type="scientific">Ditylenchus dipsaci</name>
    <dbReference type="NCBI Taxonomy" id="166011"/>
    <lineage>
        <taxon>Eukaryota</taxon>
        <taxon>Metazoa</taxon>
        <taxon>Ecdysozoa</taxon>
        <taxon>Nematoda</taxon>
        <taxon>Chromadorea</taxon>
        <taxon>Rhabditida</taxon>
        <taxon>Tylenchina</taxon>
        <taxon>Tylenchomorpha</taxon>
        <taxon>Sphaerularioidea</taxon>
        <taxon>Anguinidae</taxon>
        <taxon>Anguininae</taxon>
        <taxon>Ditylenchus</taxon>
    </lineage>
</organism>
<keyword evidence="3" id="KW-1185">Reference proteome</keyword>
<protein>
    <submittedName>
        <fullName evidence="4">Uncharacterized protein</fullName>
    </submittedName>
</protein>
<keyword evidence="2" id="KW-0732">Signal</keyword>
<evidence type="ECO:0000313" key="4">
    <source>
        <dbReference type="WBParaSite" id="jg7951"/>
    </source>
</evidence>
<dbReference type="AlphaFoldDB" id="A0A915EQS9"/>
<name>A0A915EQS9_9BILA</name>
<sequence>MRFLKGLLAVLFALCSVKGQSNKTSLPYSSLHLLTAELGIQQLPKTEWSRLQSRLQILIGMAFQQATLLRLGASHSSLLQSQGPNSPSPFTVQILSAEERLEGGTQIDFLVLLQGSPVLAQVVAEDLSLMTLSHFSAILQYPVLYIGSKYQKQVVEGSRWWIIAILIGSGFIIALCGWALLFLYYNTCGRPVVVKQTEDNKFTGDVTKKLEANANVVDDGLWTTVIPRPHSPVMGQHEKEMESTR</sequence>
<evidence type="ECO:0000313" key="3">
    <source>
        <dbReference type="Proteomes" id="UP000887574"/>
    </source>
</evidence>
<keyword evidence="1" id="KW-0472">Membrane</keyword>
<dbReference type="Proteomes" id="UP000887574">
    <property type="component" value="Unplaced"/>
</dbReference>
<accession>A0A915EQS9</accession>
<feature type="signal peptide" evidence="2">
    <location>
        <begin position="1"/>
        <end position="19"/>
    </location>
</feature>
<keyword evidence="1" id="KW-0812">Transmembrane</keyword>
<dbReference type="WBParaSite" id="jg7951">
    <property type="protein sequence ID" value="jg7951"/>
    <property type="gene ID" value="jg7951"/>
</dbReference>